<evidence type="ECO:0000313" key="9">
    <source>
        <dbReference type="Proteomes" id="UP001302249"/>
    </source>
</evidence>
<comment type="subcellular location">
    <subcellularLocation>
        <location evidence="1">Cell outer membrane</location>
        <topology evidence="1">Lipid-anchor</topology>
    </subcellularLocation>
</comment>
<keyword evidence="6" id="KW-0732">Signal</keyword>
<dbReference type="InterPro" id="IPR051407">
    <property type="entry name" value="Bact_OM_lipoprot/Surf_antigen"/>
</dbReference>
<keyword evidence="5" id="KW-0449">Lipoprotein</keyword>
<dbReference type="PANTHER" id="PTHR35603:SF2">
    <property type="entry name" value="OUTER MEMBRANE LIPOPROTEIN"/>
    <property type="match status" value="1"/>
</dbReference>
<organism evidence="8 9">
    <name type="scientific">Stakelama saccharophila</name>
    <dbReference type="NCBI Taxonomy" id="3075605"/>
    <lineage>
        <taxon>Bacteria</taxon>
        <taxon>Pseudomonadati</taxon>
        <taxon>Pseudomonadota</taxon>
        <taxon>Alphaproteobacteria</taxon>
        <taxon>Sphingomonadales</taxon>
        <taxon>Sphingomonadaceae</taxon>
        <taxon>Stakelama</taxon>
    </lineage>
</organism>
<evidence type="ECO:0000256" key="5">
    <source>
        <dbReference type="ARBA" id="ARBA00023288"/>
    </source>
</evidence>
<evidence type="ECO:0000256" key="2">
    <source>
        <dbReference type="ARBA" id="ARBA00008681"/>
    </source>
</evidence>
<dbReference type="Proteomes" id="UP001302249">
    <property type="component" value="Chromosome"/>
</dbReference>
<feature type="domain" description="Glycine zipper 2TM" evidence="7">
    <location>
        <begin position="76"/>
        <end position="117"/>
    </location>
</feature>
<protein>
    <recommendedName>
        <fullName evidence="3">17 kDa surface antigen</fullName>
    </recommendedName>
</protein>
<evidence type="ECO:0000259" key="7">
    <source>
        <dbReference type="Pfam" id="PF05433"/>
    </source>
</evidence>
<sequence>MFKKLSLLGAAFTMSAAALIPATPAAAQSHRGHHYGHYDRHDRGHYRNYDRYDRRAHYDRRYAYRRGARCDDNGDGGTVIGAIAGGLAGHEVVGRYGDKTAGTLVGGVVGALAGRAIDRSDRPDYCR</sequence>
<gene>
    <name evidence="8" type="ORF">RPR59_05720</name>
</gene>
<evidence type="ECO:0000256" key="1">
    <source>
        <dbReference type="ARBA" id="ARBA00004459"/>
    </source>
</evidence>
<keyword evidence="9" id="KW-1185">Reference proteome</keyword>
<accession>A0ABZ0BDD7</accession>
<feature type="signal peptide" evidence="6">
    <location>
        <begin position="1"/>
        <end position="27"/>
    </location>
</feature>
<dbReference type="PANTHER" id="PTHR35603">
    <property type="match status" value="1"/>
</dbReference>
<feature type="chain" id="PRO_5045859586" description="17 kDa surface antigen" evidence="6">
    <location>
        <begin position="28"/>
        <end position="127"/>
    </location>
</feature>
<dbReference type="InterPro" id="IPR008816">
    <property type="entry name" value="Gly_zipper_2TM_dom"/>
</dbReference>
<evidence type="ECO:0000256" key="3">
    <source>
        <dbReference type="ARBA" id="ARBA00015281"/>
    </source>
</evidence>
<evidence type="ECO:0000256" key="6">
    <source>
        <dbReference type="SAM" id="SignalP"/>
    </source>
</evidence>
<reference evidence="8 9" key="1">
    <citation type="submission" date="2023-09" db="EMBL/GenBank/DDBJ databases">
        <authorList>
            <person name="Rey-Velasco X."/>
        </authorList>
    </citation>
    <scope>NUCLEOTIDE SEQUENCE [LARGE SCALE GENOMIC DNA]</scope>
    <source>
        <strain evidence="8 9">W311</strain>
    </source>
</reference>
<proteinExistence type="inferred from homology"/>
<dbReference type="RefSeq" id="WP_313917582.1">
    <property type="nucleotide sequence ID" value="NZ_CP135076.1"/>
</dbReference>
<evidence type="ECO:0000313" key="8">
    <source>
        <dbReference type="EMBL" id="WNO54746.1"/>
    </source>
</evidence>
<keyword evidence="4" id="KW-0472">Membrane</keyword>
<dbReference type="EMBL" id="CP135076">
    <property type="protein sequence ID" value="WNO54746.1"/>
    <property type="molecule type" value="Genomic_DNA"/>
</dbReference>
<comment type="similarity">
    <text evidence="2">Belongs to the rickettsiale 17 kDa surface antigen family.</text>
</comment>
<evidence type="ECO:0000256" key="4">
    <source>
        <dbReference type="ARBA" id="ARBA00023136"/>
    </source>
</evidence>
<name>A0ABZ0BDD7_9SPHN</name>
<dbReference type="Pfam" id="PF05433">
    <property type="entry name" value="Rick_17kDa_Anti"/>
    <property type="match status" value="1"/>
</dbReference>